<dbReference type="STRING" id="1316936.K678_07447"/>
<dbReference type="Proteomes" id="UP000015350">
    <property type="component" value="Unassembled WGS sequence"/>
</dbReference>
<protein>
    <submittedName>
        <fullName evidence="2">Uncharacterized protein</fullName>
    </submittedName>
</protein>
<keyword evidence="1" id="KW-0472">Membrane</keyword>
<dbReference type="OrthoDB" id="7348781at2"/>
<sequence length="170" mass="17714">MSNPVRYLPALIAGVGLVGCLLPFGDASSGHDYANLLALPDAYAQASKFTGMMSFGDSTGESALPVWIARLVYLVPLAALAVIVQTLRGRPGRGLQALAAAIWVAVPVFVPYLASKAMIESIPVLREMSKVFGGGAEFSVALGTGGWVLVIAAILMTLSALNLLRQAGER</sequence>
<evidence type="ECO:0000256" key="1">
    <source>
        <dbReference type="SAM" id="Phobius"/>
    </source>
</evidence>
<comment type="caution">
    <text evidence="2">The sequence shown here is derived from an EMBL/GenBank/DDBJ whole genome shotgun (WGS) entry which is preliminary data.</text>
</comment>
<feature type="transmembrane region" description="Helical" evidence="1">
    <location>
        <begin position="138"/>
        <end position="164"/>
    </location>
</feature>
<proteinExistence type="predicted"/>
<name>S9TUG1_MAGFU</name>
<keyword evidence="1" id="KW-0812">Transmembrane</keyword>
<keyword evidence="1" id="KW-1133">Transmembrane helix</keyword>
<evidence type="ECO:0000313" key="3">
    <source>
        <dbReference type="Proteomes" id="UP000015350"/>
    </source>
</evidence>
<dbReference type="AlphaFoldDB" id="S9TUG1"/>
<reference evidence="2 3" key="1">
    <citation type="submission" date="2013-04" db="EMBL/GenBank/DDBJ databases">
        <authorList>
            <person name="Kuznetsov B."/>
            <person name="Ivanovsky R."/>
        </authorList>
    </citation>
    <scope>NUCLEOTIDE SEQUENCE [LARGE SCALE GENOMIC DNA]</scope>
    <source>
        <strain evidence="2 3">MGU-K5</strain>
    </source>
</reference>
<accession>S9TUG1</accession>
<evidence type="ECO:0000313" key="2">
    <source>
        <dbReference type="EMBL" id="EPY02095.1"/>
    </source>
</evidence>
<organism evidence="2 3">
    <name type="scientific">Magnetospirillum fulvum MGU-K5</name>
    <dbReference type="NCBI Taxonomy" id="1316936"/>
    <lineage>
        <taxon>Bacteria</taxon>
        <taxon>Pseudomonadati</taxon>
        <taxon>Pseudomonadota</taxon>
        <taxon>Alphaproteobacteria</taxon>
        <taxon>Rhodospirillales</taxon>
        <taxon>Rhodospirillaceae</taxon>
        <taxon>Magnetospirillum</taxon>
    </lineage>
</organism>
<dbReference type="RefSeq" id="WP_021131839.1">
    <property type="nucleotide sequence ID" value="NZ_AQPH01000021.1"/>
</dbReference>
<feature type="transmembrane region" description="Helical" evidence="1">
    <location>
        <begin position="62"/>
        <end position="83"/>
    </location>
</feature>
<dbReference type="PROSITE" id="PS51257">
    <property type="entry name" value="PROKAR_LIPOPROTEIN"/>
    <property type="match status" value="1"/>
</dbReference>
<feature type="transmembrane region" description="Helical" evidence="1">
    <location>
        <begin position="95"/>
        <end position="114"/>
    </location>
</feature>
<dbReference type="EMBL" id="AQPH01000021">
    <property type="protein sequence ID" value="EPY02095.1"/>
    <property type="molecule type" value="Genomic_DNA"/>
</dbReference>
<gene>
    <name evidence="2" type="ORF">K678_07447</name>
</gene>